<keyword evidence="1" id="KW-0732">Signal</keyword>
<protein>
    <recommendedName>
        <fullName evidence="4">Carboxypeptidase family protein</fullName>
    </recommendedName>
</protein>
<dbReference type="Proteomes" id="UP000248326">
    <property type="component" value="Unassembled WGS sequence"/>
</dbReference>
<accession>A0A318S2L8</accession>
<dbReference type="AlphaFoldDB" id="A0A318S2L8"/>
<organism evidence="2 3">
    <name type="scientific">Deinococcus yavapaiensis KR-236</name>
    <dbReference type="NCBI Taxonomy" id="694435"/>
    <lineage>
        <taxon>Bacteria</taxon>
        <taxon>Thermotogati</taxon>
        <taxon>Deinococcota</taxon>
        <taxon>Deinococci</taxon>
        <taxon>Deinococcales</taxon>
        <taxon>Deinococcaceae</taxon>
        <taxon>Deinococcus</taxon>
    </lineage>
</organism>
<dbReference type="RefSeq" id="WP_110887993.1">
    <property type="nucleotide sequence ID" value="NZ_QJSX01000015.1"/>
</dbReference>
<name>A0A318S2L8_9DEIO</name>
<keyword evidence="3" id="KW-1185">Reference proteome</keyword>
<dbReference type="SUPFAM" id="SSF49464">
    <property type="entry name" value="Carboxypeptidase regulatory domain-like"/>
    <property type="match status" value="1"/>
</dbReference>
<dbReference type="EMBL" id="QJSX01000015">
    <property type="protein sequence ID" value="PYE51074.1"/>
    <property type="molecule type" value="Genomic_DNA"/>
</dbReference>
<feature type="chain" id="PRO_5016253343" description="Carboxypeptidase family protein" evidence="1">
    <location>
        <begin position="26"/>
        <end position="250"/>
    </location>
</feature>
<sequence>MNRFPRLPLASALLLALLTGNIVGTASSAAATATMTGIVRNSAGQPVPGASIFAGHTVYFNTNLLAKSGADGRYRIDLNGPAGSYYAGGQVTATLDGHRYTFDLLPDSTAPFNVTKGAVRNFTWKLTGTKPDGQKVGATVTVYADFFDPGLLDWIPNIELILTPTGPRIDGSPGVEVRGTIKQTPDGQEGLVDVPLGRYAISARYVPKGGSPVKLTIRARNNGEFGPSVASFFSQRGSGQIMEVEVSRER</sequence>
<feature type="signal peptide" evidence="1">
    <location>
        <begin position="1"/>
        <end position="25"/>
    </location>
</feature>
<proteinExistence type="predicted"/>
<gene>
    <name evidence="2" type="ORF">DES52_1153</name>
</gene>
<evidence type="ECO:0000256" key="1">
    <source>
        <dbReference type="SAM" id="SignalP"/>
    </source>
</evidence>
<dbReference type="Gene3D" id="2.60.40.1120">
    <property type="entry name" value="Carboxypeptidase-like, regulatory domain"/>
    <property type="match status" value="1"/>
</dbReference>
<comment type="caution">
    <text evidence="2">The sequence shown here is derived from an EMBL/GenBank/DDBJ whole genome shotgun (WGS) entry which is preliminary data.</text>
</comment>
<dbReference type="OrthoDB" id="2379109at2"/>
<evidence type="ECO:0008006" key="4">
    <source>
        <dbReference type="Google" id="ProtNLM"/>
    </source>
</evidence>
<evidence type="ECO:0000313" key="3">
    <source>
        <dbReference type="Proteomes" id="UP000248326"/>
    </source>
</evidence>
<dbReference type="InterPro" id="IPR008969">
    <property type="entry name" value="CarboxyPept-like_regulatory"/>
</dbReference>
<reference evidence="2 3" key="1">
    <citation type="submission" date="2018-06" db="EMBL/GenBank/DDBJ databases">
        <title>Genomic Encyclopedia of Type Strains, Phase IV (KMG-IV): sequencing the most valuable type-strain genomes for metagenomic binning, comparative biology and taxonomic classification.</title>
        <authorList>
            <person name="Goeker M."/>
        </authorList>
    </citation>
    <scope>NUCLEOTIDE SEQUENCE [LARGE SCALE GENOMIC DNA]</scope>
    <source>
        <strain evidence="2 3">DSM 18048</strain>
    </source>
</reference>
<evidence type="ECO:0000313" key="2">
    <source>
        <dbReference type="EMBL" id="PYE51074.1"/>
    </source>
</evidence>